<protein>
    <submittedName>
        <fullName evidence="12">ATP-dependent zinc metalloprotease FtsH</fullName>
    </submittedName>
</protein>
<dbReference type="Gene3D" id="1.10.8.60">
    <property type="match status" value="1"/>
</dbReference>
<dbReference type="InterPro" id="IPR027417">
    <property type="entry name" value="P-loop_NTPase"/>
</dbReference>
<dbReference type="GO" id="GO:0005886">
    <property type="term" value="C:plasma membrane"/>
    <property type="evidence" value="ECO:0007669"/>
    <property type="project" value="TreeGrafter"/>
</dbReference>
<evidence type="ECO:0000313" key="12">
    <source>
        <dbReference type="EMBL" id="KKQ84452.1"/>
    </source>
</evidence>
<dbReference type="GO" id="GO:0030163">
    <property type="term" value="P:protein catabolic process"/>
    <property type="evidence" value="ECO:0007669"/>
    <property type="project" value="TreeGrafter"/>
</dbReference>
<dbReference type="InterPro" id="IPR003960">
    <property type="entry name" value="ATPase_AAA_CS"/>
</dbReference>
<dbReference type="PANTHER" id="PTHR23076:SF97">
    <property type="entry name" value="ATP-DEPENDENT ZINC METALLOPROTEASE YME1L1"/>
    <property type="match status" value="1"/>
</dbReference>
<dbReference type="FunFam" id="1.20.58.760:FF:000001">
    <property type="entry name" value="ATP-dependent zinc metalloprotease FtsH"/>
    <property type="match status" value="1"/>
</dbReference>
<dbReference type="GO" id="GO:0004222">
    <property type="term" value="F:metalloendopeptidase activity"/>
    <property type="evidence" value="ECO:0007669"/>
    <property type="project" value="InterPro"/>
</dbReference>
<evidence type="ECO:0000256" key="5">
    <source>
        <dbReference type="ARBA" id="ARBA00022801"/>
    </source>
</evidence>
<evidence type="ECO:0000256" key="4">
    <source>
        <dbReference type="ARBA" id="ARBA00022723"/>
    </source>
</evidence>
<dbReference type="PANTHER" id="PTHR23076">
    <property type="entry name" value="METALLOPROTEASE M41 FTSH"/>
    <property type="match status" value="1"/>
</dbReference>
<dbReference type="InterPro" id="IPR003959">
    <property type="entry name" value="ATPase_AAA_core"/>
</dbReference>
<sequence length="315" mass="34685">MDGFTPNDNVVVLAATNRGDLLDPALLRPGRFDRRVLLDMPDKEGREAILKIHARGKKFVKGIDWGRVADRTVGFSGADLENMLNEAAILAAREGKEAVNMDDVEEAATKVKLGPAKKRLQSKEDKNITAYHEAGHAIVTHFLPKMDPVHRISIVARGMSLGHTLIPPAGDRTHETKSRLLEQITAMMGGRAAEEVEFNELSAGAANDIDQATRIARAMVVDFGMSSLGPIDLGPQYDSDEMGRSSWYEPANISQATQEKVDKEVLDIIETCHKNSISLVKKYKSKLDSVAKELLEKETLDRDQFEKIVGKKNGS</sequence>
<keyword evidence="5" id="KW-0378">Hydrolase</keyword>
<dbReference type="GO" id="GO:0004176">
    <property type="term" value="F:ATP-dependent peptidase activity"/>
    <property type="evidence" value="ECO:0007669"/>
    <property type="project" value="InterPro"/>
</dbReference>
<evidence type="ECO:0000259" key="9">
    <source>
        <dbReference type="Pfam" id="PF00004"/>
    </source>
</evidence>
<dbReference type="Gene3D" id="1.20.58.760">
    <property type="entry name" value="Peptidase M41"/>
    <property type="match status" value="1"/>
</dbReference>
<evidence type="ECO:0000256" key="2">
    <source>
        <dbReference type="ARBA" id="ARBA00010044"/>
    </source>
</evidence>
<comment type="caution">
    <text evidence="12">The sequence shown here is derived from an EMBL/GenBank/DDBJ whole genome shotgun (WGS) entry which is preliminary data.</text>
</comment>
<dbReference type="GO" id="GO:0005524">
    <property type="term" value="F:ATP binding"/>
    <property type="evidence" value="ECO:0007669"/>
    <property type="project" value="UniProtKB-KW"/>
</dbReference>
<dbReference type="Pfam" id="PF17862">
    <property type="entry name" value="AAA_lid_3"/>
    <property type="match status" value="1"/>
</dbReference>
<dbReference type="EMBL" id="LBVL01000018">
    <property type="protein sequence ID" value="KKQ84452.1"/>
    <property type="molecule type" value="Genomic_DNA"/>
</dbReference>
<proteinExistence type="inferred from homology"/>
<organism evidence="12 13">
    <name type="scientific">Candidatus Woesebacteria bacterium GW2011_GWB1_38_8</name>
    <dbReference type="NCBI Taxonomy" id="1618570"/>
    <lineage>
        <taxon>Bacteria</taxon>
        <taxon>Candidatus Woeseibacteriota</taxon>
    </lineage>
</organism>
<keyword evidence="6" id="KW-0862">Zinc</keyword>
<dbReference type="SUPFAM" id="SSF140990">
    <property type="entry name" value="FtsH protease domain-like"/>
    <property type="match status" value="1"/>
</dbReference>
<dbReference type="STRING" id="1618570.UT08_C0018G0058"/>
<keyword evidence="8" id="KW-0067">ATP-binding</keyword>
<dbReference type="PATRIC" id="fig|1618570.3.peg.1294"/>
<dbReference type="AlphaFoldDB" id="A0A0G0L0B8"/>
<dbReference type="GO" id="GO:0016887">
    <property type="term" value="F:ATP hydrolysis activity"/>
    <property type="evidence" value="ECO:0007669"/>
    <property type="project" value="InterPro"/>
</dbReference>
<evidence type="ECO:0000256" key="7">
    <source>
        <dbReference type="ARBA" id="ARBA00023049"/>
    </source>
</evidence>
<evidence type="ECO:0000256" key="8">
    <source>
        <dbReference type="RuleBase" id="RU003651"/>
    </source>
</evidence>
<keyword evidence="8" id="KW-0547">Nucleotide-binding</keyword>
<evidence type="ECO:0000313" key="13">
    <source>
        <dbReference type="Proteomes" id="UP000034081"/>
    </source>
</evidence>
<comment type="cofactor">
    <cofactor evidence="1">
        <name>Zn(2+)</name>
        <dbReference type="ChEBI" id="CHEBI:29105"/>
    </cofactor>
</comment>
<keyword evidence="3 12" id="KW-0645">Protease</keyword>
<comment type="similarity">
    <text evidence="8">Belongs to the AAA ATPase family.</text>
</comment>
<dbReference type="InterPro" id="IPR037219">
    <property type="entry name" value="Peptidase_M41-like"/>
</dbReference>
<dbReference type="FunFam" id="1.10.8.60:FF:000001">
    <property type="entry name" value="ATP-dependent zinc metalloprotease FtsH"/>
    <property type="match status" value="1"/>
</dbReference>
<dbReference type="Pfam" id="PF01434">
    <property type="entry name" value="Peptidase_M41"/>
    <property type="match status" value="1"/>
</dbReference>
<dbReference type="SUPFAM" id="SSF52540">
    <property type="entry name" value="P-loop containing nucleoside triphosphate hydrolases"/>
    <property type="match status" value="1"/>
</dbReference>
<evidence type="ECO:0000256" key="1">
    <source>
        <dbReference type="ARBA" id="ARBA00001947"/>
    </source>
</evidence>
<accession>A0A0G0L0B8</accession>
<comment type="similarity">
    <text evidence="2">In the C-terminal section; belongs to the peptidase M41 family.</text>
</comment>
<evidence type="ECO:0000256" key="6">
    <source>
        <dbReference type="ARBA" id="ARBA00022833"/>
    </source>
</evidence>
<dbReference type="GO" id="GO:0006508">
    <property type="term" value="P:proteolysis"/>
    <property type="evidence" value="ECO:0007669"/>
    <property type="project" value="UniProtKB-KW"/>
</dbReference>
<evidence type="ECO:0000259" key="10">
    <source>
        <dbReference type="Pfam" id="PF01434"/>
    </source>
</evidence>
<dbReference type="GO" id="GO:0046872">
    <property type="term" value="F:metal ion binding"/>
    <property type="evidence" value="ECO:0007669"/>
    <property type="project" value="UniProtKB-KW"/>
</dbReference>
<keyword evidence="7 12" id="KW-0482">Metalloprotease</keyword>
<dbReference type="PROSITE" id="PS00674">
    <property type="entry name" value="AAA"/>
    <property type="match status" value="1"/>
</dbReference>
<feature type="domain" description="ATPase AAA-type core" evidence="9">
    <location>
        <begin position="1"/>
        <end position="38"/>
    </location>
</feature>
<feature type="domain" description="Peptidase M41" evidence="10">
    <location>
        <begin position="120"/>
        <end position="308"/>
    </location>
</feature>
<dbReference type="InterPro" id="IPR041569">
    <property type="entry name" value="AAA_lid_3"/>
</dbReference>
<gene>
    <name evidence="12" type="ORF">UT08_C0018G0058</name>
</gene>
<evidence type="ECO:0000259" key="11">
    <source>
        <dbReference type="Pfam" id="PF17862"/>
    </source>
</evidence>
<dbReference type="Gene3D" id="3.40.50.300">
    <property type="entry name" value="P-loop containing nucleotide triphosphate hydrolases"/>
    <property type="match status" value="1"/>
</dbReference>
<name>A0A0G0L0B8_9BACT</name>
<feature type="domain" description="AAA ATPase AAA+ lid" evidence="11">
    <location>
        <begin position="63"/>
        <end position="106"/>
    </location>
</feature>
<keyword evidence="4" id="KW-0479">Metal-binding</keyword>
<reference evidence="12 13" key="1">
    <citation type="journal article" date="2015" name="Nature">
        <title>rRNA introns, odd ribosomes, and small enigmatic genomes across a large radiation of phyla.</title>
        <authorList>
            <person name="Brown C.T."/>
            <person name="Hug L.A."/>
            <person name="Thomas B.C."/>
            <person name="Sharon I."/>
            <person name="Castelle C.J."/>
            <person name="Singh A."/>
            <person name="Wilkins M.J."/>
            <person name="Williams K.H."/>
            <person name="Banfield J.F."/>
        </authorList>
    </citation>
    <scope>NUCLEOTIDE SEQUENCE [LARGE SCALE GENOMIC DNA]</scope>
</reference>
<dbReference type="InterPro" id="IPR000642">
    <property type="entry name" value="Peptidase_M41"/>
</dbReference>
<dbReference type="Proteomes" id="UP000034081">
    <property type="component" value="Unassembled WGS sequence"/>
</dbReference>
<evidence type="ECO:0000256" key="3">
    <source>
        <dbReference type="ARBA" id="ARBA00022670"/>
    </source>
</evidence>
<dbReference type="Pfam" id="PF00004">
    <property type="entry name" value="AAA"/>
    <property type="match status" value="1"/>
</dbReference>